<gene>
    <name evidence="2" type="ORF">EIZ48_14190</name>
</gene>
<organism evidence="2 3">
    <name type="scientific">Photobacterium alginatilyticum</name>
    <dbReference type="NCBI Taxonomy" id="1775171"/>
    <lineage>
        <taxon>Bacteria</taxon>
        <taxon>Pseudomonadati</taxon>
        <taxon>Pseudomonadota</taxon>
        <taxon>Gammaproteobacteria</taxon>
        <taxon>Vibrionales</taxon>
        <taxon>Vibrionaceae</taxon>
        <taxon>Photobacterium</taxon>
    </lineage>
</organism>
<reference evidence="2 3" key="1">
    <citation type="journal article" date="2017" name="Int. J. Syst. Evol. Microbiol.">
        <title>Photobacterium alginatilyticum sp. nov., a marine bacterium isolated from bottom seawater.</title>
        <authorList>
            <person name="Wang X."/>
            <person name="Wang Y."/>
            <person name="Yang X."/>
            <person name="Sun H."/>
            <person name="Li B."/>
            <person name="Zhang X.H."/>
        </authorList>
    </citation>
    <scope>NUCLEOTIDE SEQUENCE [LARGE SCALE GENOMIC DNA]</scope>
    <source>
        <strain evidence="2 3">P03D4</strain>
    </source>
</reference>
<dbReference type="InterPro" id="IPR057271">
    <property type="entry name" value="YagK_YfjJ_C"/>
</dbReference>
<evidence type="ECO:0000259" key="1">
    <source>
        <dbReference type="Pfam" id="PF11726"/>
    </source>
</evidence>
<dbReference type="Pfam" id="PF11726">
    <property type="entry name" value="YagK_YfjJ_C"/>
    <property type="match status" value="1"/>
</dbReference>
<protein>
    <submittedName>
        <fullName evidence="2">Inovirus Gp2 family protein</fullName>
    </submittedName>
</protein>
<dbReference type="EMBL" id="RSEJ01000014">
    <property type="protein sequence ID" value="NBI53724.1"/>
    <property type="molecule type" value="Genomic_DNA"/>
</dbReference>
<proteinExistence type="predicted"/>
<evidence type="ECO:0000313" key="2">
    <source>
        <dbReference type="EMBL" id="NBI53724.1"/>
    </source>
</evidence>
<feature type="domain" description="YagK/YfjJ C-terminal" evidence="1">
    <location>
        <begin position="34"/>
        <end position="216"/>
    </location>
</feature>
<dbReference type="RefSeq" id="WP_160652582.1">
    <property type="nucleotide sequence ID" value="NZ_RSEJ01000014.1"/>
</dbReference>
<accession>A0ABW9YIR8</accession>
<sequence length="221" mass="26327">MKDDTYHGLLIQGSIEDHNPRYLDRLMSTMESSLSEHPRTYAIRVDLRLPNVDGFFDCLSRDEIVSYNRNRTNLMKRFTESLNAKIKAQERRKRRDGKRVYPCIMRHIWAKERDTSINEHYHLVLFFNKDRFYQAGNYKHEGSLASLIIESWASALGCEVEDSFRLVHFPPNHGYYLNENSEQFSQQYHDLFYRISYLAKKRTKHYGEGHRCFGCSTRQAR</sequence>
<comment type="caution">
    <text evidence="2">The sequence shown here is derived from an EMBL/GenBank/DDBJ whole genome shotgun (WGS) entry which is preliminary data.</text>
</comment>
<keyword evidence="3" id="KW-1185">Reference proteome</keyword>
<evidence type="ECO:0000313" key="3">
    <source>
        <dbReference type="Proteomes" id="UP000738517"/>
    </source>
</evidence>
<name>A0ABW9YIR8_9GAMM</name>
<dbReference type="Proteomes" id="UP000738517">
    <property type="component" value="Unassembled WGS sequence"/>
</dbReference>